<name>A0A565BIZ7_9BRAS</name>
<evidence type="ECO:0000313" key="6">
    <source>
        <dbReference type="Proteomes" id="UP000489600"/>
    </source>
</evidence>
<dbReference type="SUPFAM" id="SSF54695">
    <property type="entry name" value="POZ domain"/>
    <property type="match status" value="1"/>
</dbReference>
<evidence type="ECO:0000256" key="1">
    <source>
        <dbReference type="ARBA" id="ARBA00004906"/>
    </source>
</evidence>
<comment type="similarity">
    <text evidence="2">Belongs to the SKP1 family.</text>
</comment>
<keyword evidence="3" id="KW-0833">Ubl conjugation pathway</keyword>
<comment type="caution">
    <text evidence="5">The sequence shown here is derived from an EMBL/GenBank/DDBJ whole genome shotgun (WGS) entry which is preliminary data.</text>
</comment>
<dbReference type="GO" id="GO:0006511">
    <property type="term" value="P:ubiquitin-dependent protein catabolic process"/>
    <property type="evidence" value="ECO:0007669"/>
    <property type="project" value="InterPro"/>
</dbReference>
<dbReference type="EMBL" id="CABITT030000004">
    <property type="protein sequence ID" value="VVB00829.1"/>
    <property type="molecule type" value="Genomic_DNA"/>
</dbReference>
<dbReference type="InterPro" id="IPR001232">
    <property type="entry name" value="SKP1-like"/>
</dbReference>
<dbReference type="SMART" id="SM00512">
    <property type="entry name" value="Skp1"/>
    <property type="match status" value="1"/>
</dbReference>
<evidence type="ECO:0000256" key="3">
    <source>
        <dbReference type="ARBA" id="ARBA00022786"/>
    </source>
</evidence>
<dbReference type="InterPro" id="IPR016897">
    <property type="entry name" value="SKP1"/>
</dbReference>
<comment type="pathway">
    <text evidence="1">Protein modification; protein ubiquitination.</text>
</comment>
<dbReference type="Gene3D" id="3.30.710.10">
    <property type="entry name" value="Potassium Channel Kv1.1, Chain A"/>
    <property type="match status" value="1"/>
</dbReference>
<dbReference type="InterPro" id="IPR011333">
    <property type="entry name" value="SKP1/BTB/POZ_sf"/>
</dbReference>
<dbReference type="OrthoDB" id="7827685at2759"/>
<dbReference type="Pfam" id="PF03931">
    <property type="entry name" value="Skp1_POZ"/>
    <property type="match status" value="1"/>
</dbReference>
<proteinExistence type="inferred from homology"/>
<organism evidence="5 6">
    <name type="scientific">Arabis nemorensis</name>
    <dbReference type="NCBI Taxonomy" id="586526"/>
    <lineage>
        <taxon>Eukaryota</taxon>
        <taxon>Viridiplantae</taxon>
        <taxon>Streptophyta</taxon>
        <taxon>Embryophyta</taxon>
        <taxon>Tracheophyta</taxon>
        <taxon>Spermatophyta</taxon>
        <taxon>Magnoliopsida</taxon>
        <taxon>eudicotyledons</taxon>
        <taxon>Gunneridae</taxon>
        <taxon>Pentapetalae</taxon>
        <taxon>rosids</taxon>
        <taxon>malvids</taxon>
        <taxon>Brassicales</taxon>
        <taxon>Brassicaceae</taxon>
        <taxon>Arabideae</taxon>
        <taxon>Arabis</taxon>
    </lineage>
</organism>
<dbReference type="GO" id="GO:0009867">
    <property type="term" value="P:jasmonic acid mediated signaling pathway"/>
    <property type="evidence" value="ECO:0007669"/>
    <property type="project" value="UniProtKB-ARBA"/>
</dbReference>
<evidence type="ECO:0000259" key="4">
    <source>
        <dbReference type="Pfam" id="PF03931"/>
    </source>
</evidence>
<dbReference type="InterPro" id="IPR016073">
    <property type="entry name" value="Skp1_comp_POZ"/>
</dbReference>
<evidence type="ECO:0000256" key="2">
    <source>
        <dbReference type="ARBA" id="ARBA00009993"/>
    </source>
</evidence>
<protein>
    <recommendedName>
        <fullName evidence="4">SKP1 component POZ domain-containing protein</fullName>
    </recommendedName>
</protein>
<reference evidence="5" key="1">
    <citation type="submission" date="2019-07" db="EMBL/GenBank/DDBJ databases">
        <authorList>
            <person name="Dittberner H."/>
        </authorList>
    </citation>
    <scope>NUCLEOTIDE SEQUENCE [LARGE SCALE GENOMIC DNA]</scope>
</reference>
<keyword evidence="6" id="KW-1185">Reference proteome</keyword>
<dbReference type="AlphaFoldDB" id="A0A565BIZ7"/>
<feature type="domain" description="SKP1 component POZ" evidence="4">
    <location>
        <begin position="5"/>
        <end position="64"/>
    </location>
</feature>
<dbReference type="PANTHER" id="PTHR11165">
    <property type="entry name" value="SKP1"/>
    <property type="match status" value="1"/>
</dbReference>
<evidence type="ECO:0000313" key="5">
    <source>
        <dbReference type="EMBL" id="VVB00829.1"/>
    </source>
</evidence>
<gene>
    <name evidence="5" type="ORF">ANE_LOCUS11273</name>
</gene>
<sequence length="95" mass="10541">MSNTKKIALKSSDGEIFKIEETVALQSQLIANMVKDGCVDKVISLDKITGETLTKVIEYCKKHVDGGGSKEELKTWDAEFMKNIINPILLKLLNS</sequence>
<dbReference type="UniPathway" id="UPA00143"/>
<dbReference type="Proteomes" id="UP000489600">
    <property type="component" value="Unassembled WGS sequence"/>
</dbReference>
<dbReference type="GO" id="GO:0016567">
    <property type="term" value="P:protein ubiquitination"/>
    <property type="evidence" value="ECO:0007669"/>
    <property type="project" value="UniProtKB-UniPathway"/>
</dbReference>
<accession>A0A565BIZ7</accession>